<sequence>MGRQRSICGICECLEPLPLPRPRRERDLLRWAEESGDGGDVCCCLQHRVDDALPGIFKEEKQKEAPTDAAVPATPSKKRSASAGRTTATATRTPTIAKTTAAVTRTPTKQVPKSPSFHLSLSSADWTNDAPVNINSAFSSTRHITLLATTFHYLLQTSAIRLVMEKREPILLVDDDEHEAALLFVVSSGWARGGREEWIVAFPLVTVIAKFIDSVMVWRVESELIVAVMSDEIGAEIAELDLTFIFMSLPAKFEKPVETVSIVVWSLQKEIERSREME</sequence>
<feature type="compositionally biased region" description="Low complexity" evidence="1">
    <location>
        <begin position="81"/>
        <end position="91"/>
    </location>
</feature>
<organism evidence="2 3">
    <name type="scientific">Blattamonas nauphoetae</name>
    <dbReference type="NCBI Taxonomy" id="2049346"/>
    <lineage>
        <taxon>Eukaryota</taxon>
        <taxon>Metamonada</taxon>
        <taxon>Preaxostyla</taxon>
        <taxon>Oxymonadida</taxon>
        <taxon>Blattamonas</taxon>
    </lineage>
</organism>
<feature type="region of interest" description="Disordered" evidence="1">
    <location>
        <begin position="59"/>
        <end position="91"/>
    </location>
</feature>
<evidence type="ECO:0000313" key="2">
    <source>
        <dbReference type="EMBL" id="KAK2945984.1"/>
    </source>
</evidence>
<accession>A0ABQ9X3S2</accession>
<proteinExistence type="predicted"/>
<name>A0ABQ9X3S2_9EUKA</name>
<reference evidence="2 3" key="1">
    <citation type="journal article" date="2022" name="bioRxiv">
        <title>Genomics of Preaxostyla Flagellates Illuminates Evolutionary Transitions and the Path Towards Mitochondrial Loss.</title>
        <authorList>
            <person name="Novak L.V.F."/>
            <person name="Treitli S.C."/>
            <person name="Pyrih J."/>
            <person name="Halakuc P."/>
            <person name="Pipaliya S.V."/>
            <person name="Vacek V."/>
            <person name="Brzon O."/>
            <person name="Soukal P."/>
            <person name="Eme L."/>
            <person name="Dacks J.B."/>
            <person name="Karnkowska A."/>
            <person name="Elias M."/>
            <person name="Hampl V."/>
        </authorList>
    </citation>
    <scope>NUCLEOTIDE SEQUENCE [LARGE SCALE GENOMIC DNA]</scope>
    <source>
        <strain evidence="2">NAU3</strain>
        <tissue evidence="2">Gut</tissue>
    </source>
</reference>
<protein>
    <submittedName>
        <fullName evidence="2">Uncharacterized protein</fullName>
    </submittedName>
</protein>
<evidence type="ECO:0000313" key="3">
    <source>
        <dbReference type="Proteomes" id="UP001281761"/>
    </source>
</evidence>
<comment type="caution">
    <text evidence="2">The sequence shown here is derived from an EMBL/GenBank/DDBJ whole genome shotgun (WGS) entry which is preliminary data.</text>
</comment>
<dbReference type="Proteomes" id="UP001281761">
    <property type="component" value="Unassembled WGS sequence"/>
</dbReference>
<evidence type="ECO:0000256" key="1">
    <source>
        <dbReference type="SAM" id="MobiDB-lite"/>
    </source>
</evidence>
<keyword evidence="3" id="KW-1185">Reference proteome</keyword>
<gene>
    <name evidence="2" type="ORF">BLNAU_19060</name>
</gene>
<dbReference type="EMBL" id="JARBJD010000241">
    <property type="protein sequence ID" value="KAK2945984.1"/>
    <property type="molecule type" value="Genomic_DNA"/>
</dbReference>